<accession>A0A1I5XAR5</accession>
<sequence>MKIVLGFALCLVAAGCGRFGGGGGGDGPLRILADGTAILSDTSEAQLIVDARGCQSVVPANGDPAEPVTDADGNQVCIDAGA</sequence>
<name>A0A1I5XAR5_9RHOB</name>
<dbReference type="PROSITE" id="PS51257">
    <property type="entry name" value="PROKAR_LIPOPROTEIN"/>
    <property type="match status" value="1"/>
</dbReference>
<evidence type="ECO:0000313" key="2">
    <source>
        <dbReference type="Proteomes" id="UP000243106"/>
    </source>
</evidence>
<dbReference type="EMBL" id="FOXV01000003">
    <property type="protein sequence ID" value="SFQ28747.1"/>
    <property type="molecule type" value="Genomic_DNA"/>
</dbReference>
<dbReference type="RefSeq" id="WP_093009956.1">
    <property type="nucleotide sequence ID" value="NZ_FOXV01000003.1"/>
</dbReference>
<dbReference type="STRING" id="93684.SAMN05421853_103248"/>
<proteinExistence type="predicted"/>
<protein>
    <recommendedName>
        <fullName evidence="3">Lipoprotein</fullName>
    </recommendedName>
</protein>
<dbReference type="AlphaFoldDB" id="A0A1I5XAR5"/>
<gene>
    <name evidence="1" type="ORF">SAMN05421853_103248</name>
</gene>
<keyword evidence="2" id="KW-1185">Reference proteome</keyword>
<reference evidence="2" key="1">
    <citation type="submission" date="2016-10" db="EMBL/GenBank/DDBJ databases">
        <authorList>
            <person name="Varghese N."/>
            <person name="Submissions S."/>
        </authorList>
    </citation>
    <scope>NUCLEOTIDE SEQUENCE [LARGE SCALE GENOMIC DNA]</scope>
    <source>
        <strain evidence="2">JCM 10271</strain>
    </source>
</reference>
<dbReference type="Proteomes" id="UP000243106">
    <property type="component" value="Unassembled WGS sequence"/>
</dbReference>
<evidence type="ECO:0008006" key="3">
    <source>
        <dbReference type="Google" id="ProtNLM"/>
    </source>
</evidence>
<evidence type="ECO:0000313" key="1">
    <source>
        <dbReference type="EMBL" id="SFQ28747.1"/>
    </source>
</evidence>
<organism evidence="1 2">
    <name type="scientific">Roseivivax halotolerans</name>
    <dbReference type="NCBI Taxonomy" id="93684"/>
    <lineage>
        <taxon>Bacteria</taxon>
        <taxon>Pseudomonadati</taxon>
        <taxon>Pseudomonadota</taxon>
        <taxon>Alphaproteobacteria</taxon>
        <taxon>Rhodobacterales</taxon>
        <taxon>Roseobacteraceae</taxon>
        <taxon>Roseivivax</taxon>
    </lineage>
</organism>